<evidence type="ECO:0000256" key="2">
    <source>
        <dbReference type="ARBA" id="ARBA00007163"/>
    </source>
</evidence>
<keyword evidence="9" id="KW-1185">Reference proteome</keyword>
<dbReference type="SMART" id="SM00338">
    <property type="entry name" value="BRLZ"/>
    <property type="match status" value="1"/>
</dbReference>
<sequence length="174" mass="18579">PKSLNYHSTLIMPSSSSASVQAFAPQNHGFGTNTEPIPIEDAAAASPPVTDAFVVGVDTADDVDGRRLRRKISNRESARRSRARKQRHLDDLRALAASLRGGRRELAARVHAARSRVTIVLHANDELRAEAAALSRRLEVAAHRALALNQLYAAAAGLGAGTFEQAAASLIAWS</sequence>
<evidence type="ECO:0000256" key="5">
    <source>
        <dbReference type="ARBA" id="ARBA00023163"/>
    </source>
</evidence>
<protein>
    <recommendedName>
        <fullName evidence="7">BZIP domain-containing protein</fullName>
    </recommendedName>
</protein>
<dbReference type="GO" id="GO:0000976">
    <property type="term" value="F:transcription cis-regulatory region binding"/>
    <property type="evidence" value="ECO:0007669"/>
    <property type="project" value="TreeGrafter"/>
</dbReference>
<evidence type="ECO:0000313" key="9">
    <source>
        <dbReference type="Proteomes" id="UP000015105"/>
    </source>
</evidence>
<dbReference type="GO" id="GO:0003700">
    <property type="term" value="F:DNA-binding transcription factor activity"/>
    <property type="evidence" value="ECO:0007669"/>
    <property type="project" value="InterPro"/>
</dbReference>
<dbReference type="SUPFAM" id="SSF57959">
    <property type="entry name" value="Leucine zipper domain"/>
    <property type="match status" value="1"/>
</dbReference>
<name>A0A453H285_AEGTS</name>
<dbReference type="Pfam" id="PF00170">
    <property type="entry name" value="bZIP_1"/>
    <property type="match status" value="1"/>
</dbReference>
<reference evidence="9" key="1">
    <citation type="journal article" date="2014" name="Science">
        <title>Ancient hybridizations among the ancestral genomes of bread wheat.</title>
        <authorList>
            <consortium name="International Wheat Genome Sequencing Consortium,"/>
            <person name="Marcussen T."/>
            <person name="Sandve S.R."/>
            <person name="Heier L."/>
            <person name="Spannagl M."/>
            <person name="Pfeifer M."/>
            <person name="Jakobsen K.S."/>
            <person name="Wulff B.B."/>
            <person name="Steuernagel B."/>
            <person name="Mayer K.F."/>
            <person name="Olsen O.A."/>
        </authorList>
    </citation>
    <scope>NUCLEOTIDE SEQUENCE [LARGE SCALE GENOMIC DNA]</scope>
    <source>
        <strain evidence="9">cv. AL8/78</strain>
    </source>
</reference>
<dbReference type="GO" id="GO:0045893">
    <property type="term" value="P:positive regulation of DNA-templated transcription"/>
    <property type="evidence" value="ECO:0007669"/>
    <property type="project" value="TreeGrafter"/>
</dbReference>
<evidence type="ECO:0000256" key="1">
    <source>
        <dbReference type="ARBA" id="ARBA00004123"/>
    </source>
</evidence>
<dbReference type="InterPro" id="IPR004827">
    <property type="entry name" value="bZIP"/>
</dbReference>
<dbReference type="GO" id="GO:0005634">
    <property type="term" value="C:nucleus"/>
    <property type="evidence" value="ECO:0007669"/>
    <property type="project" value="UniProtKB-SubCell"/>
</dbReference>
<dbReference type="PANTHER" id="PTHR45764:SF7">
    <property type="entry name" value="OS09G0474000 PROTEIN"/>
    <property type="match status" value="1"/>
</dbReference>
<dbReference type="FunFam" id="1.20.5.170:FF:000020">
    <property type="entry name" value="BZIP transcription factor"/>
    <property type="match status" value="1"/>
</dbReference>
<comment type="similarity">
    <text evidence="2">Belongs to the bZIP family.</text>
</comment>
<accession>A0A453H285</accession>
<evidence type="ECO:0000259" key="7">
    <source>
        <dbReference type="PROSITE" id="PS50217"/>
    </source>
</evidence>
<dbReference type="PANTHER" id="PTHR45764">
    <property type="entry name" value="BZIP TRANSCRIPTION FACTOR 44"/>
    <property type="match status" value="1"/>
</dbReference>
<dbReference type="InterPro" id="IPR046347">
    <property type="entry name" value="bZIP_sf"/>
</dbReference>
<reference evidence="8" key="4">
    <citation type="submission" date="2019-03" db="UniProtKB">
        <authorList>
            <consortium name="EnsemblPlants"/>
        </authorList>
    </citation>
    <scope>IDENTIFICATION</scope>
</reference>
<keyword evidence="6" id="KW-0539">Nucleus</keyword>
<feature type="domain" description="BZIP" evidence="7">
    <location>
        <begin position="64"/>
        <end position="117"/>
    </location>
</feature>
<keyword evidence="5" id="KW-0804">Transcription</keyword>
<reference evidence="9" key="2">
    <citation type="journal article" date="2017" name="Nat. Plants">
        <title>The Aegilops tauschii genome reveals multiple impacts of transposons.</title>
        <authorList>
            <person name="Zhao G."/>
            <person name="Zou C."/>
            <person name="Li K."/>
            <person name="Wang K."/>
            <person name="Li T."/>
            <person name="Gao L."/>
            <person name="Zhang X."/>
            <person name="Wang H."/>
            <person name="Yang Z."/>
            <person name="Liu X."/>
            <person name="Jiang W."/>
            <person name="Mao L."/>
            <person name="Kong X."/>
            <person name="Jiao Y."/>
            <person name="Jia J."/>
        </authorList>
    </citation>
    <scope>NUCLEOTIDE SEQUENCE [LARGE SCALE GENOMIC DNA]</scope>
    <source>
        <strain evidence="9">cv. AL8/78</strain>
    </source>
</reference>
<evidence type="ECO:0000256" key="6">
    <source>
        <dbReference type="ARBA" id="ARBA00023242"/>
    </source>
</evidence>
<proteinExistence type="inferred from homology"/>
<dbReference type="STRING" id="200361.A0A453H285"/>
<dbReference type="PROSITE" id="PS00036">
    <property type="entry name" value="BZIP_BASIC"/>
    <property type="match status" value="1"/>
</dbReference>
<keyword evidence="4" id="KW-0238">DNA-binding</keyword>
<organism evidence="8 9">
    <name type="scientific">Aegilops tauschii subsp. strangulata</name>
    <name type="common">Goatgrass</name>
    <dbReference type="NCBI Taxonomy" id="200361"/>
    <lineage>
        <taxon>Eukaryota</taxon>
        <taxon>Viridiplantae</taxon>
        <taxon>Streptophyta</taxon>
        <taxon>Embryophyta</taxon>
        <taxon>Tracheophyta</taxon>
        <taxon>Spermatophyta</taxon>
        <taxon>Magnoliopsida</taxon>
        <taxon>Liliopsida</taxon>
        <taxon>Poales</taxon>
        <taxon>Poaceae</taxon>
        <taxon>BOP clade</taxon>
        <taxon>Pooideae</taxon>
        <taxon>Triticodae</taxon>
        <taxon>Triticeae</taxon>
        <taxon>Triticinae</taxon>
        <taxon>Aegilops</taxon>
    </lineage>
</organism>
<evidence type="ECO:0000256" key="3">
    <source>
        <dbReference type="ARBA" id="ARBA00023015"/>
    </source>
</evidence>
<reference evidence="8" key="5">
    <citation type="journal article" date="2021" name="G3 (Bethesda)">
        <title>Aegilops tauschii genome assembly Aet v5.0 features greater sequence contiguity and improved annotation.</title>
        <authorList>
            <person name="Wang L."/>
            <person name="Zhu T."/>
            <person name="Rodriguez J.C."/>
            <person name="Deal K.R."/>
            <person name="Dubcovsky J."/>
            <person name="McGuire P.E."/>
            <person name="Lux T."/>
            <person name="Spannagl M."/>
            <person name="Mayer K.F.X."/>
            <person name="Baldrich P."/>
            <person name="Meyers B.C."/>
            <person name="Huo N."/>
            <person name="Gu Y.Q."/>
            <person name="Zhou H."/>
            <person name="Devos K.M."/>
            <person name="Bennetzen J.L."/>
            <person name="Unver T."/>
            <person name="Budak H."/>
            <person name="Gulick P.J."/>
            <person name="Galiba G."/>
            <person name="Kalapos B."/>
            <person name="Nelson D.R."/>
            <person name="Li P."/>
            <person name="You F.M."/>
            <person name="Luo M.C."/>
            <person name="Dvorak J."/>
        </authorList>
    </citation>
    <scope>NUCLEOTIDE SEQUENCE [LARGE SCALE GENOMIC DNA]</scope>
    <source>
        <strain evidence="8">cv. AL8/78</strain>
    </source>
</reference>
<comment type="subcellular location">
    <subcellularLocation>
        <location evidence="1">Nucleus</location>
    </subcellularLocation>
</comment>
<reference evidence="8" key="3">
    <citation type="journal article" date="2017" name="Nature">
        <title>Genome sequence of the progenitor of the wheat D genome Aegilops tauschii.</title>
        <authorList>
            <person name="Luo M.C."/>
            <person name="Gu Y.Q."/>
            <person name="Puiu D."/>
            <person name="Wang H."/>
            <person name="Twardziok S.O."/>
            <person name="Deal K.R."/>
            <person name="Huo N."/>
            <person name="Zhu T."/>
            <person name="Wang L."/>
            <person name="Wang Y."/>
            <person name="McGuire P.E."/>
            <person name="Liu S."/>
            <person name="Long H."/>
            <person name="Ramasamy R.K."/>
            <person name="Rodriguez J.C."/>
            <person name="Van S.L."/>
            <person name="Yuan L."/>
            <person name="Wang Z."/>
            <person name="Xia Z."/>
            <person name="Xiao L."/>
            <person name="Anderson O.D."/>
            <person name="Ouyang S."/>
            <person name="Liang Y."/>
            <person name="Zimin A.V."/>
            <person name="Pertea G."/>
            <person name="Qi P."/>
            <person name="Bennetzen J.L."/>
            <person name="Dai X."/>
            <person name="Dawson M.W."/>
            <person name="Muller H.G."/>
            <person name="Kugler K."/>
            <person name="Rivarola-Duarte L."/>
            <person name="Spannagl M."/>
            <person name="Mayer K.F.X."/>
            <person name="Lu F.H."/>
            <person name="Bevan M.W."/>
            <person name="Leroy P."/>
            <person name="Li P."/>
            <person name="You F.M."/>
            <person name="Sun Q."/>
            <person name="Liu Z."/>
            <person name="Lyons E."/>
            <person name="Wicker T."/>
            <person name="Salzberg S.L."/>
            <person name="Devos K.M."/>
            <person name="Dvorak J."/>
        </authorList>
    </citation>
    <scope>NUCLEOTIDE SEQUENCE [LARGE SCALE GENOMIC DNA]</scope>
    <source>
        <strain evidence="8">cv. AL8/78</strain>
    </source>
</reference>
<keyword evidence="3" id="KW-0805">Transcription regulation</keyword>
<dbReference type="EnsemblPlants" id="AET4Gv20034600.1">
    <property type="protein sequence ID" value="AET4Gv20034600.1"/>
    <property type="gene ID" value="AET4Gv20034600"/>
</dbReference>
<dbReference type="Gramene" id="AET4Gv20034600.1">
    <property type="protein sequence ID" value="AET4Gv20034600.1"/>
    <property type="gene ID" value="AET4Gv20034600"/>
</dbReference>
<dbReference type="AlphaFoldDB" id="A0A453H285"/>
<dbReference type="PROSITE" id="PS50217">
    <property type="entry name" value="BZIP"/>
    <property type="match status" value="1"/>
</dbReference>
<evidence type="ECO:0000313" key="8">
    <source>
        <dbReference type="EnsemblPlants" id="AET4Gv20034600.1"/>
    </source>
</evidence>
<evidence type="ECO:0000256" key="4">
    <source>
        <dbReference type="ARBA" id="ARBA00023125"/>
    </source>
</evidence>
<dbReference type="Proteomes" id="UP000015105">
    <property type="component" value="Chromosome 4D"/>
</dbReference>
<dbReference type="Gene3D" id="1.20.5.170">
    <property type="match status" value="1"/>
</dbReference>